<sequence length="87" mass="9373">MWGGGASGTSSPARSRSTSSSFFQPTPRDRSSSLRKSLNAAEIFNLGNNSSSSVYERVPREDDEEDRLHENTSLLADGPGDRATGRP</sequence>
<accession>A0ABR1WBC7</accession>
<evidence type="ECO:0000313" key="3">
    <source>
        <dbReference type="Proteomes" id="UP001433268"/>
    </source>
</evidence>
<reference evidence="2 3" key="1">
    <citation type="submission" date="2023-01" db="EMBL/GenBank/DDBJ databases">
        <title>Analysis of 21 Apiospora genomes using comparative genomics revels a genus with tremendous synthesis potential of carbohydrate active enzymes and secondary metabolites.</title>
        <authorList>
            <person name="Sorensen T."/>
        </authorList>
    </citation>
    <scope>NUCLEOTIDE SEQUENCE [LARGE SCALE GENOMIC DNA]</scope>
    <source>
        <strain evidence="2 3">CBS 114990</strain>
    </source>
</reference>
<keyword evidence="3" id="KW-1185">Reference proteome</keyword>
<protein>
    <submittedName>
        <fullName evidence="2">Uncharacterized protein</fullName>
    </submittedName>
</protein>
<proteinExistence type="predicted"/>
<feature type="compositionally biased region" description="Low complexity" evidence="1">
    <location>
        <begin position="8"/>
        <end position="21"/>
    </location>
</feature>
<comment type="caution">
    <text evidence="2">The sequence shown here is derived from an EMBL/GenBank/DDBJ whole genome shotgun (WGS) entry which is preliminary data.</text>
</comment>
<dbReference type="RefSeq" id="XP_066668278.1">
    <property type="nucleotide sequence ID" value="XM_066812936.1"/>
</dbReference>
<evidence type="ECO:0000256" key="1">
    <source>
        <dbReference type="SAM" id="MobiDB-lite"/>
    </source>
</evidence>
<dbReference type="Proteomes" id="UP001433268">
    <property type="component" value="Unassembled WGS sequence"/>
</dbReference>
<gene>
    <name evidence="2" type="ORF">PG997_008621</name>
</gene>
<evidence type="ECO:0000313" key="2">
    <source>
        <dbReference type="EMBL" id="KAK8080803.1"/>
    </source>
</evidence>
<dbReference type="EMBL" id="JAQQWN010000006">
    <property type="protein sequence ID" value="KAK8080803.1"/>
    <property type="molecule type" value="Genomic_DNA"/>
</dbReference>
<feature type="region of interest" description="Disordered" evidence="1">
    <location>
        <begin position="1"/>
        <end position="87"/>
    </location>
</feature>
<dbReference type="GeneID" id="92045996"/>
<name>A0ABR1WBC7_9PEZI</name>
<organism evidence="2 3">
    <name type="scientific">Apiospora hydei</name>
    <dbReference type="NCBI Taxonomy" id="1337664"/>
    <lineage>
        <taxon>Eukaryota</taxon>
        <taxon>Fungi</taxon>
        <taxon>Dikarya</taxon>
        <taxon>Ascomycota</taxon>
        <taxon>Pezizomycotina</taxon>
        <taxon>Sordariomycetes</taxon>
        <taxon>Xylariomycetidae</taxon>
        <taxon>Amphisphaeriales</taxon>
        <taxon>Apiosporaceae</taxon>
        <taxon>Apiospora</taxon>
    </lineage>
</organism>